<keyword evidence="2 9" id="KW-0813">Transport</keyword>
<feature type="compositionally biased region" description="Low complexity" evidence="10">
    <location>
        <begin position="235"/>
        <end position="248"/>
    </location>
</feature>
<keyword evidence="4 9" id="KW-0812">Transmembrane</keyword>
<keyword evidence="3 9" id="KW-1003">Cell membrane</keyword>
<dbReference type="PANTHER" id="PTHR33162:SF1">
    <property type="entry name" value="SEC-INDEPENDENT PROTEIN TRANSLOCASE PROTEIN TATA, CHLOROPLASTIC"/>
    <property type="match status" value="1"/>
</dbReference>
<dbReference type="RefSeq" id="WP_246549467.1">
    <property type="nucleotide sequence ID" value="NZ_JAHBGB010000044.1"/>
</dbReference>
<comment type="subcellular location">
    <subcellularLocation>
        <location evidence="9">Cell membrane</location>
        <topology evidence="9">Single-pass membrane protein</topology>
    </subcellularLocation>
    <subcellularLocation>
        <location evidence="1">Membrane</location>
        <topology evidence="1">Single-pass membrane protein</topology>
    </subcellularLocation>
</comment>
<comment type="similarity">
    <text evidence="9">Belongs to the TatB family.</text>
</comment>
<proteinExistence type="inferred from homology"/>
<keyword evidence="5 9" id="KW-0653">Protein transport</keyword>
<dbReference type="Pfam" id="PF02416">
    <property type="entry name" value="TatA_B_E"/>
    <property type="match status" value="1"/>
</dbReference>
<dbReference type="PRINTS" id="PR01506">
    <property type="entry name" value="TATBPROTEIN"/>
</dbReference>
<evidence type="ECO:0000256" key="7">
    <source>
        <dbReference type="ARBA" id="ARBA00023010"/>
    </source>
</evidence>
<dbReference type="EMBL" id="JBHUHD010000001">
    <property type="protein sequence ID" value="MFD2142830.1"/>
    <property type="molecule type" value="Genomic_DNA"/>
</dbReference>
<keyword evidence="8 9" id="KW-0472">Membrane</keyword>
<comment type="function">
    <text evidence="9">Part of the twin-arginine translocation (Tat) system that transports large folded proteins containing a characteristic twin-arginine motif in their signal peptide across membranes. Together with TatC, TatB is part of a receptor directly interacting with Tat signal peptides. TatB may form an oligomeric binding site that transiently accommodates folded Tat precursor proteins before their translocation.</text>
</comment>
<name>A0ABW4Z2R2_9HYPH</name>
<dbReference type="InterPro" id="IPR018448">
    <property type="entry name" value="TatB"/>
</dbReference>
<dbReference type="NCBIfam" id="TIGR01410">
    <property type="entry name" value="tatB"/>
    <property type="match status" value="1"/>
</dbReference>
<feature type="region of interest" description="Disordered" evidence="10">
    <location>
        <begin position="109"/>
        <end position="131"/>
    </location>
</feature>
<evidence type="ECO:0000256" key="6">
    <source>
        <dbReference type="ARBA" id="ARBA00022989"/>
    </source>
</evidence>
<protein>
    <recommendedName>
        <fullName evidence="9">Sec-independent protein translocase protein TatB</fullName>
    </recommendedName>
</protein>
<keyword evidence="7 9" id="KW-0811">Translocation</keyword>
<evidence type="ECO:0000256" key="9">
    <source>
        <dbReference type="HAMAP-Rule" id="MF_00237"/>
    </source>
</evidence>
<comment type="caution">
    <text evidence="11">The sequence shown here is derived from an EMBL/GenBank/DDBJ whole genome shotgun (WGS) entry which is preliminary data.</text>
</comment>
<dbReference type="PANTHER" id="PTHR33162">
    <property type="entry name" value="SEC-INDEPENDENT PROTEIN TRANSLOCASE PROTEIN TATA, CHLOROPLASTIC"/>
    <property type="match status" value="1"/>
</dbReference>
<evidence type="ECO:0000256" key="8">
    <source>
        <dbReference type="ARBA" id="ARBA00023136"/>
    </source>
</evidence>
<feature type="compositionally biased region" description="Low complexity" evidence="10">
    <location>
        <begin position="113"/>
        <end position="126"/>
    </location>
</feature>
<evidence type="ECO:0000313" key="11">
    <source>
        <dbReference type="EMBL" id="MFD2142830.1"/>
    </source>
</evidence>
<gene>
    <name evidence="9 11" type="primary">tatB</name>
    <name evidence="11" type="ORF">ACFSNC_20675</name>
</gene>
<keyword evidence="12" id="KW-1185">Reference proteome</keyword>
<dbReference type="HAMAP" id="MF_00237">
    <property type="entry name" value="TatB"/>
    <property type="match status" value="1"/>
</dbReference>
<evidence type="ECO:0000256" key="3">
    <source>
        <dbReference type="ARBA" id="ARBA00022475"/>
    </source>
</evidence>
<feature type="region of interest" description="Disordered" evidence="10">
    <location>
        <begin position="159"/>
        <end position="258"/>
    </location>
</feature>
<dbReference type="Proteomes" id="UP001597299">
    <property type="component" value="Unassembled WGS sequence"/>
</dbReference>
<sequence length="258" mass="26342">MFDIGWSEMLVIGVVALVVIGPKELPGVIRNVGRMVGKLRRMAGEFQGTFQEALREADLADVKKTLSGFADDTQNSISSVRDSVAASIPTNPLHDIEQQLKDAATPVERKDLPVPTDPAATPVAALEPSELEPNAFESIEAEVRGAADAIAGTEPAPIAAASETAPPAVSSPDKLAATPEISEPEISAAVADLDRPSAATDTGPAAPGSETEIAEAVADLDHPPATPDGKTSEIKTSATKTAASAPPAGEDASKAKGA</sequence>
<evidence type="ECO:0000256" key="2">
    <source>
        <dbReference type="ARBA" id="ARBA00022448"/>
    </source>
</evidence>
<dbReference type="Gene3D" id="1.20.5.3310">
    <property type="match status" value="1"/>
</dbReference>
<dbReference type="InterPro" id="IPR003369">
    <property type="entry name" value="TatA/B/E"/>
</dbReference>
<evidence type="ECO:0000256" key="10">
    <source>
        <dbReference type="SAM" id="MobiDB-lite"/>
    </source>
</evidence>
<comment type="subunit">
    <text evidence="9">The Tat system comprises two distinct complexes: a TatABC complex, containing multiple copies of TatA, TatB and TatC subunits, and a separate TatA complex, containing only TatA subunits. Substrates initially bind to the TatABC complex, which probably triggers association of the separate TatA complex to form the active translocon.</text>
</comment>
<organism evidence="11 12">
    <name type="scientific">Ancylobacter oerskovii</name>
    <dbReference type="NCBI Taxonomy" id="459519"/>
    <lineage>
        <taxon>Bacteria</taxon>
        <taxon>Pseudomonadati</taxon>
        <taxon>Pseudomonadota</taxon>
        <taxon>Alphaproteobacteria</taxon>
        <taxon>Hyphomicrobiales</taxon>
        <taxon>Xanthobacteraceae</taxon>
        <taxon>Ancylobacter</taxon>
    </lineage>
</organism>
<accession>A0ABW4Z2R2</accession>
<evidence type="ECO:0000313" key="12">
    <source>
        <dbReference type="Proteomes" id="UP001597299"/>
    </source>
</evidence>
<reference evidence="12" key="1">
    <citation type="journal article" date="2019" name="Int. J. Syst. Evol. Microbiol.">
        <title>The Global Catalogue of Microorganisms (GCM) 10K type strain sequencing project: providing services to taxonomists for standard genome sequencing and annotation.</title>
        <authorList>
            <consortium name="The Broad Institute Genomics Platform"/>
            <consortium name="The Broad Institute Genome Sequencing Center for Infectious Disease"/>
            <person name="Wu L."/>
            <person name="Ma J."/>
        </authorList>
    </citation>
    <scope>NUCLEOTIDE SEQUENCE [LARGE SCALE GENOMIC DNA]</scope>
    <source>
        <strain evidence="12">CCM 7435</strain>
    </source>
</reference>
<evidence type="ECO:0000256" key="1">
    <source>
        <dbReference type="ARBA" id="ARBA00004167"/>
    </source>
</evidence>
<evidence type="ECO:0000256" key="5">
    <source>
        <dbReference type="ARBA" id="ARBA00022927"/>
    </source>
</evidence>
<evidence type="ECO:0000256" key="4">
    <source>
        <dbReference type="ARBA" id="ARBA00022692"/>
    </source>
</evidence>
<keyword evidence="6 9" id="KW-1133">Transmembrane helix</keyword>